<dbReference type="OrthoDB" id="2015280at2759"/>
<evidence type="ECO:0000313" key="2">
    <source>
        <dbReference type="Proteomes" id="UP000649617"/>
    </source>
</evidence>
<proteinExistence type="predicted"/>
<comment type="caution">
    <text evidence="1">The sequence shown here is derived from an EMBL/GenBank/DDBJ whole genome shotgun (WGS) entry which is preliminary data.</text>
</comment>
<protein>
    <submittedName>
        <fullName evidence="1">PAE9 protein</fullName>
    </submittedName>
</protein>
<dbReference type="PANTHER" id="PTHR21562:SF67">
    <property type="entry name" value="PECTIN ACETYLESTERASE"/>
    <property type="match status" value="1"/>
</dbReference>
<organism evidence="1 2">
    <name type="scientific">Symbiodinium pilosum</name>
    <name type="common">Dinoflagellate</name>
    <dbReference type="NCBI Taxonomy" id="2952"/>
    <lineage>
        <taxon>Eukaryota</taxon>
        <taxon>Sar</taxon>
        <taxon>Alveolata</taxon>
        <taxon>Dinophyceae</taxon>
        <taxon>Suessiales</taxon>
        <taxon>Symbiodiniaceae</taxon>
        <taxon>Symbiodinium</taxon>
    </lineage>
</organism>
<accession>A0A812JAP6</accession>
<evidence type="ECO:0000313" key="1">
    <source>
        <dbReference type="EMBL" id="CAE7201415.1"/>
    </source>
</evidence>
<dbReference type="Pfam" id="PF03283">
    <property type="entry name" value="PAE"/>
    <property type="match status" value="1"/>
</dbReference>
<dbReference type="EMBL" id="CAJNIZ010001858">
    <property type="protein sequence ID" value="CAE7201415.1"/>
    <property type="molecule type" value="Genomic_DNA"/>
</dbReference>
<keyword evidence="2" id="KW-1185">Reference proteome</keyword>
<dbReference type="Proteomes" id="UP000649617">
    <property type="component" value="Unassembled WGS sequence"/>
</dbReference>
<dbReference type="InterPro" id="IPR004963">
    <property type="entry name" value="PAE/NOTUM"/>
</dbReference>
<gene>
    <name evidence="1" type="primary">PAE9</name>
    <name evidence="1" type="ORF">SPIL2461_LOCUS1823</name>
</gene>
<dbReference type="GO" id="GO:0016787">
    <property type="term" value="F:hydrolase activity"/>
    <property type="evidence" value="ECO:0007669"/>
    <property type="project" value="InterPro"/>
</dbReference>
<dbReference type="PANTHER" id="PTHR21562">
    <property type="entry name" value="NOTUM-RELATED"/>
    <property type="match status" value="1"/>
</dbReference>
<name>A0A812JAP6_SYMPI</name>
<dbReference type="AlphaFoldDB" id="A0A812JAP6"/>
<reference evidence="1" key="1">
    <citation type="submission" date="2021-02" db="EMBL/GenBank/DDBJ databases">
        <authorList>
            <person name="Dougan E. K."/>
            <person name="Rhodes N."/>
            <person name="Thang M."/>
            <person name="Chan C."/>
        </authorList>
    </citation>
    <scope>NUCLEOTIDE SEQUENCE</scope>
</reference>
<sequence>MPRYNWNHVLMMYCGDGASFSGNNATVTVHNGTKLHFRGQRIREAFAQDLLSNQGLANASDVIVSGCSAGGLATYLHVDQWCAWLHAARPSAKCAGLPDSGFFIDYQDPEVTCSPDSSASGLLTETINGNYHCGLRWTFYAQNATSGMNWRCLEKNRNQEWRCMFAEHVAPFITTPTFALQSMYDSWQTSHVQGTGGASKTQVLGKNITTRLMGNLLYKNPMSGAFLEPWLLSASFTQGWTLVRP</sequence>